<sequence>MPVSDVGSIVLHHIVFLTHLVYITLAFSHAEPSLLVGLYFISKLVARRPEDLDPASWPPNRSLTARIASIPCLLPQVRRVVILEKAVEVAENNIGVSRVTAGIEAKPKQSFRNASFGMVNREAPTPWRM</sequence>
<proteinExistence type="predicted"/>
<keyword evidence="1" id="KW-0472">Membrane</keyword>
<organism evidence="2 3">
    <name type="scientific">Ophiocordyceps camponoti-rufipedis</name>
    <dbReference type="NCBI Taxonomy" id="2004952"/>
    <lineage>
        <taxon>Eukaryota</taxon>
        <taxon>Fungi</taxon>
        <taxon>Dikarya</taxon>
        <taxon>Ascomycota</taxon>
        <taxon>Pezizomycotina</taxon>
        <taxon>Sordariomycetes</taxon>
        <taxon>Hypocreomycetidae</taxon>
        <taxon>Hypocreales</taxon>
        <taxon>Ophiocordycipitaceae</taxon>
        <taxon>Ophiocordyceps</taxon>
    </lineage>
</organism>
<keyword evidence="1" id="KW-0812">Transmembrane</keyword>
<accession>A0A2C5ZD23</accession>
<protein>
    <submittedName>
        <fullName evidence="2">Uncharacterized protein</fullName>
    </submittedName>
</protein>
<dbReference type="AlphaFoldDB" id="A0A2C5ZD23"/>
<keyword evidence="1" id="KW-1133">Transmembrane helix</keyword>
<dbReference type="OrthoDB" id="2901184at2759"/>
<evidence type="ECO:0000313" key="3">
    <source>
        <dbReference type="Proteomes" id="UP000226431"/>
    </source>
</evidence>
<feature type="transmembrane region" description="Helical" evidence="1">
    <location>
        <begin position="20"/>
        <end position="41"/>
    </location>
</feature>
<name>A0A2C5ZD23_9HYPO</name>
<comment type="caution">
    <text evidence="2">The sequence shown here is derived from an EMBL/GenBank/DDBJ whole genome shotgun (WGS) entry which is preliminary data.</text>
</comment>
<dbReference type="Proteomes" id="UP000226431">
    <property type="component" value="Unassembled WGS sequence"/>
</dbReference>
<evidence type="ECO:0000313" key="2">
    <source>
        <dbReference type="EMBL" id="PHH77763.1"/>
    </source>
</evidence>
<keyword evidence="3" id="KW-1185">Reference proteome</keyword>
<gene>
    <name evidence="2" type="ORF">CDD80_231</name>
</gene>
<dbReference type="EMBL" id="NJES01000105">
    <property type="protein sequence ID" value="PHH77763.1"/>
    <property type="molecule type" value="Genomic_DNA"/>
</dbReference>
<evidence type="ECO:0000256" key="1">
    <source>
        <dbReference type="SAM" id="Phobius"/>
    </source>
</evidence>
<reference evidence="2 3" key="1">
    <citation type="submission" date="2017-06" db="EMBL/GenBank/DDBJ databases">
        <title>Ant-infecting Ophiocordyceps genomes reveal a high diversity of potential behavioral manipulation genes and a possible major role for enterotoxins.</title>
        <authorList>
            <person name="De Bekker C."/>
            <person name="Evans H.C."/>
            <person name="Brachmann A."/>
            <person name="Hughes D.P."/>
        </authorList>
    </citation>
    <scope>NUCLEOTIDE SEQUENCE [LARGE SCALE GENOMIC DNA]</scope>
    <source>
        <strain evidence="2 3">Map16</strain>
    </source>
</reference>